<dbReference type="PANTHER" id="PTHR43540">
    <property type="entry name" value="PEROXYUREIDOACRYLATE/UREIDOACRYLATE AMIDOHYDROLASE-RELATED"/>
    <property type="match status" value="1"/>
</dbReference>
<accession>A0ABS3KKL6</accession>
<keyword evidence="1 3" id="KW-0378">Hydrolase</keyword>
<evidence type="ECO:0000259" key="2">
    <source>
        <dbReference type="Pfam" id="PF00857"/>
    </source>
</evidence>
<evidence type="ECO:0000256" key="1">
    <source>
        <dbReference type="ARBA" id="ARBA00022801"/>
    </source>
</evidence>
<protein>
    <submittedName>
        <fullName evidence="3">Cysteine hydrolase</fullName>
    </submittedName>
</protein>
<name>A0ABS3KKL6_9PROT</name>
<dbReference type="GO" id="GO:0016787">
    <property type="term" value="F:hydrolase activity"/>
    <property type="evidence" value="ECO:0007669"/>
    <property type="project" value="UniProtKB-KW"/>
</dbReference>
<dbReference type="CDD" id="cd00431">
    <property type="entry name" value="cysteine_hydrolases"/>
    <property type="match status" value="1"/>
</dbReference>
<dbReference type="InterPro" id="IPR036380">
    <property type="entry name" value="Isochorismatase-like_sf"/>
</dbReference>
<evidence type="ECO:0000313" key="3">
    <source>
        <dbReference type="EMBL" id="MBO1078000.1"/>
    </source>
</evidence>
<evidence type="ECO:0000313" key="4">
    <source>
        <dbReference type="Proteomes" id="UP001518989"/>
    </source>
</evidence>
<dbReference type="SUPFAM" id="SSF52499">
    <property type="entry name" value="Isochorismatase-like hydrolases"/>
    <property type="match status" value="1"/>
</dbReference>
<organism evidence="3 4">
    <name type="scientific">Roseomonas haemaphysalidis</name>
    <dbReference type="NCBI Taxonomy" id="2768162"/>
    <lineage>
        <taxon>Bacteria</taxon>
        <taxon>Pseudomonadati</taxon>
        <taxon>Pseudomonadota</taxon>
        <taxon>Alphaproteobacteria</taxon>
        <taxon>Acetobacterales</taxon>
        <taxon>Roseomonadaceae</taxon>
        <taxon>Roseomonas</taxon>
    </lineage>
</organism>
<feature type="domain" description="Isochorismatase-like" evidence="2">
    <location>
        <begin position="33"/>
        <end position="220"/>
    </location>
</feature>
<dbReference type="Pfam" id="PF00857">
    <property type="entry name" value="Isochorismatase"/>
    <property type="match status" value="1"/>
</dbReference>
<dbReference type="Proteomes" id="UP001518989">
    <property type="component" value="Unassembled WGS sequence"/>
</dbReference>
<gene>
    <name evidence="3" type="ORF">IAI61_03085</name>
</gene>
<reference evidence="3 4" key="1">
    <citation type="submission" date="2020-09" db="EMBL/GenBank/DDBJ databases">
        <title>Roseomonas.</title>
        <authorList>
            <person name="Zhu W."/>
        </authorList>
    </citation>
    <scope>NUCLEOTIDE SEQUENCE [LARGE SCALE GENOMIC DNA]</scope>
    <source>
        <strain evidence="3 4">573</strain>
    </source>
</reference>
<dbReference type="Gene3D" id="3.40.50.850">
    <property type="entry name" value="Isochorismatase-like"/>
    <property type="match status" value="1"/>
</dbReference>
<dbReference type="RefSeq" id="WP_207415387.1">
    <property type="nucleotide sequence ID" value="NZ_CP061179.1"/>
</dbReference>
<comment type="caution">
    <text evidence="3">The sequence shown here is derived from an EMBL/GenBank/DDBJ whole genome shotgun (WGS) entry which is preliminary data.</text>
</comment>
<dbReference type="InterPro" id="IPR000868">
    <property type="entry name" value="Isochorismatase-like_dom"/>
</dbReference>
<dbReference type="InterPro" id="IPR050272">
    <property type="entry name" value="Isochorismatase-like_hydrls"/>
</dbReference>
<dbReference type="EMBL" id="JACTNG010000001">
    <property type="protein sequence ID" value="MBO1078000.1"/>
    <property type="molecule type" value="Genomic_DNA"/>
</dbReference>
<sequence length="226" mass="24196">MQHDNTLPPDAVRRVIARAGTAHPFAALDAARTALVVIDMQNGFMREDVGHAAVPYAPGIVPAINRLGATLRQKGGGVFWVQNTSDERSRREWSVLDGMASPERTAARTRSMSPGREGHALWPELDIAAGDAVVPKYRFSAFIQGSSDLPERLRAGGFDTVLIAGTATNVCCESSARDAMMLNFRTVMVSDANAAMTDAAHMAALSNFYLYFGDVLTVAEVEAGLG</sequence>
<proteinExistence type="predicted"/>
<dbReference type="PANTHER" id="PTHR43540:SF6">
    <property type="entry name" value="ISOCHORISMATASE-LIKE DOMAIN-CONTAINING PROTEIN"/>
    <property type="match status" value="1"/>
</dbReference>
<keyword evidence="4" id="KW-1185">Reference proteome</keyword>